<comment type="similarity">
    <text evidence="1">Belongs to the adrenodoxin/putidaredoxin family.</text>
</comment>
<accession>A0A2W5GSI7</accession>
<dbReference type="PRINTS" id="PR00355">
    <property type="entry name" value="ADRENODOXIN"/>
</dbReference>
<dbReference type="GO" id="GO:0051537">
    <property type="term" value="F:2 iron, 2 sulfur cluster binding"/>
    <property type="evidence" value="ECO:0007669"/>
    <property type="project" value="UniProtKB-KW"/>
</dbReference>
<dbReference type="PROSITE" id="PS51085">
    <property type="entry name" value="2FE2S_FER_2"/>
    <property type="match status" value="1"/>
</dbReference>
<protein>
    <submittedName>
        <fullName evidence="8">2Fe-2S ferredoxin</fullName>
    </submittedName>
</protein>
<evidence type="ECO:0000256" key="5">
    <source>
        <dbReference type="ARBA" id="ARBA00023014"/>
    </source>
</evidence>
<dbReference type="CDD" id="cd00207">
    <property type="entry name" value="fer2"/>
    <property type="match status" value="1"/>
</dbReference>
<organism evidence="8 9">
    <name type="scientific">Agrobacterium fabrum</name>
    <dbReference type="NCBI Taxonomy" id="1176649"/>
    <lineage>
        <taxon>Bacteria</taxon>
        <taxon>Pseudomonadati</taxon>
        <taxon>Pseudomonadota</taxon>
        <taxon>Alphaproteobacteria</taxon>
        <taxon>Hyphomicrobiales</taxon>
        <taxon>Rhizobiaceae</taxon>
        <taxon>Rhizobium/Agrobacterium group</taxon>
        <taxon>Agrobacterium</taxon>
        <taxon>Agrobacterium tumefaciens complex</taxon>
    </lineage>
</organism>
<evidence type="ECO:0000259" key="7">
    <source>
        <dbReference type="PROSITE" id="PS51085"/>
    </source>
</evidence>
<dbReference type="Gene3D" id="3.10.20.30">
    <property type="match status" value="1"/>
</dbReference>
<evidence type="ECO:0000256" key="1">
    <source>
        <dbReference type="ARBA" id="ARBA00010914"/>
    </source>
</evidence>
<dbReference type="PANTHER" id="PTHR23426">
    <property type="entry name" value="FERREDOXIN/ADRENODOXIN"/>
    <property type="match status" value="1"/>
</dbReference>
<comment type="cofactor">
    <cofactor evidence="6">
        <name>[2Fe-2S] cluster</name>
        <dbReference type="ChEBI" id="CHEBI:190135"/>
    </cofactor>
</comment>
<keyword evidence="4" id="KW-0408">Iron</keyword>
<keyword evidence="5" id="KW-0411">Iron-sulfur</keyword>
<evidence type="ECO:0000256" key="3">
    <source>
        <dbReference type="ARBA" id="ARBA00022723"/>
    </source>
</evidence>
<dbReference type="GO" id="GO:0009055">
    <property type="term" value="F:electron transfer activity"/>
    <property type="evidence" value="ECO:0007669"/>
    <property type="project" value="TreeGrafter"/>
</dbReference>
<evidence type="ECO:0000256" key="6">
    <source>
        <dbReference type="ARBA" id="ARBA00034078"/>
    </source>
</evidence>
<dbReference type="InterPro" id="IPR018298">
    <property type="entry name" value="Adrenodoxin_Fe-S_BS"/>
</dbReference>
<feature type="domain" description="2Fe-2S ferredoxin-type" evidence="7">
    <location>
        <begin position="2"/>
        <end position="105"/>
    </location>
</feature>
<dbReference type="Pfam" id="PF00111">
    <property type="entry name" value="Fer2"/>
    <property type="match status" value="1"/>
</dbReference>
<dbReference type="GO" id="GO:0005829">
    <property type="term" value="C:cytosol"/>
    <property type="evidence" value="ECO:0007669"/>
    <property type="project" value="TreeGrafter"/>
</dbReference>
<keyword evidence="2" id="KW-0001">2Fe-2S</keyword>
<dbReference type="EMBL" id="QFOL01000340">
    <property type="protein sequence ID" value="PZP44989.1"/>
    <property type="molecule type" value="Genomic_DNA"/>
</dbReference>
<sequence length="106" mass="11445">MTKLTIVAFDGTSHELDVSNGSTVMENAVRNSIPGIDAECGGACACATCHVYVDDAWAERVGGPEPMEEDMLDFAFDVRPTSRLSCQIKMNDELDGLVVHVPERQG</sequence>
<proteinExistence type="inferred from homology"/>
<keyword evidence="3" id="KW-0479">Metal-binding</keyword>
<evidence type="ECO:0000313" key="8">
    <source>
        <dbReference type="EMBL" id="PZP44989.1"/>
    </source>
</evidence>
<dbReference type="Proteomes" id="UP000249769">
    <property type="component" value="Unassembled WGS sequence"/>
</dbReference>
<dbReference type="InterPro" id="IPR001041">
    <property type="entry name" value="2Fe-2S_ferredoxin-type"/>
</dbReference>
<evidence type="ECO:0000256" key="2">
    <source>
        <dbReference type="ARBA" id="ARBA00022714"/>
    </source>
</evidence>
<dbReference type="AlphaFoldDB" id="A0A2W5GSI7"/>
<dbReference type="SUPFAM" id="SSF54292">
    <property type="entry name" value="2Fe-2S ferredoxin-like"/>
    <property type="match status" value="1"/>
</dbReference>
<dbReference type="InterPro" id="IPR012675">
    <property type="entry name" value="Beta-grasp_dom_sf"/>
</dbReference>
<dbReference type="InterPro" id="IPR001055">
    <property type="entry name" value="Adrenodoxin-like"/>
</dbReference>
<dbReference type="GO" id="GO:0140647">
    <property type="term" value="P:P450-containing electron transport chain"/>
    <property type="evidence" value="ECO:0007669"/>
    <property type="project" value="InterPro"/>
</dbReference>
<evidence type="ECO:0000256" key="4">
    <source>
        <dbReference type="ARBA" id="ARBA00023004"/>
    </source>
</evidence>
<reference evidence="8 9" key="1">
    <citation type="submission" date="2017-08" db="EMBL/GenBank/DDBJ databases">
        <title>Infants hospitalized years apart are colonized by the same room-sourced microbial strains.</title>
        <authorList>
            <person name="Brooks B."/>
            <person name="Olm M.R."/>
            <person name="Firek B.A."/>
            <person name="Baker R."/>
            <person name="Thomas B.C."/>
            <person name="Morowitz M.J."/>
            <person name="Banfield J.F."/>
        </authorList>
    </citation>
    <scope>NUCLEOTIDE SEQUENCE [LARGE SCALE GENOMIC DNA]</scope>
    <source>
        <strain evidence="8">S2_009_000_R2_73</strain>
    </source>
</reference>
<comment type="caution">
    <text evidence="8">The sequence shown here is derived from an EMBL/GenBank/DDBJ whole genome shotgun (WGS) entry which is preliminary data.</text>
</comment>
<dbReference type="InterPro" id="IPR036010">
    <property type="entry name" value="2Fe-2S_ferredoxin-like_sf"/>
</dbReference>
<dbReference type="PANTHER" id="PTHR23426:SF65">
    <property type="entry name" value="FERREDOXIN-2, MITOCHONDRIAL"/>
    <property type="match status" value="1"/>
</dbReference>
<gene>
    <name evidence="8" type="ORF">DI595_19480</name>
</gene>
<evidence type="ECO:0000313" key="9">
    <source>
        <dbReference type="Proteomes" id="UP000249769"/>
    </source>
</evidence>
<dbReference type="PROSITE" id="PS00814">
    <property type="entry name" value="ADX"/>
    <property type="match status" value="1"/>
</dbReference>
<dbReference type="GO" id="GO:0046872">
    <property type="term" value="F:metal ion binding"/>
    <property type="evidence" value="ECO:0007669"/>
    <property type="project" value="UniProtKB-KW"/>
</dbReference>
<name>A0A2W5GSI7_9HYPH</name>